<evidence type="ECO:0000256" key="4">
    <source>
        <dbReference type="ARBA" id="ARBA00023136"/>
    </source>
</evidence>
<evidence type="ECO:0000256" key="1">
    <source>
        <dbReference type="ARBA" id="ARBA00004167"/>
    </source>
</evidence>
<evidence type="ECO:0000256" key="3">
    <source>
        <dbReference type="ARBA" id="ARBA00022989"/>
    </source>
</evidence>
<sequence>MTRPAKIAAWVAGVIVAIPLLLVAGGWIWLQTDWGRSVVGASLASLVQGPDRKITLGRIGGSLPFHPRIERLSLSDRDGVWLTAQDVELDIVGTALLSRRARLTNLTAARIDIVRPPAPSATQEAPGEIKFLLPNLPVAIAVDTLSVPVIALGAPFLGEAATYKLSGHVRVDAEADAELALDRSDGSPGRVSLMTRHQNGRSEVQLVITEPTGRVLQRNLGHAAPKPFTLMLFGDGPDTQWRGTLGVEAGKSVDAARLNVSLAIDQAGSDRLLRIAGSATPGVVFDQRIARLLGGPASINMAVRLLQDGTLAIEPSSIAAPSLKLSGAFRGAPGDKPIAGTLTVEVANLGAFSEVAGEPLAGSARVEAKFTGTGAAPRITAHIDGTNVEAGAARIDTLVADIAGDRRASDGRFAGTAQLRANGMALGASKGDLVLDAAGNADRDLASIQLDRLHLNGLGVELDANGTSRGGGADGTAKLRVADLTTLAPIVGRPLTGALSLDGTAASRNGELTATMRGESQHLTIGIPALDALLGPNLHVTLDATKAGDRITARSVELASPQMKLGAKGTLQGEQIDADVTLHVADMAKVRPGLDGTANVTAHAEGAVSAPTGHVEAVLDGKALAARLIADAKRQQDATKLVAHATGGGAKLDADLLIADIGRADGTVKLDAPNLAAWAPLLGMTMTGRAAADVTLRATDGQRARIAARADALSVGTTSVQRATLDADLTGLATAPTGRANLQIDKAALGDIAVTRLRATATPAGPERVTIALDTSGDAGKPFQFALGGGLRMTAGARALTLSRLDGEVAGQKLILTRTATLAQQGDGMRLDTLSLKWGTAQLDASALVAGARVAAKASLRDLRVATLAALGEMRGASGVIEADLSLDGARSDPTGKLHVALRDLNLAAALRPDAKPLQIALDANLARRVVSLDGVATSPTGARLALTGRAPMLVDLQQNKVGLVQDGALALRLAGGGTLEDVADLLPIGEDRVEGRYDVDLHVDGTVARPLAGGRVAIANGRYLNQDSGAELRDAQIELQGDREHLTLTRFAGTDGAGGKVGARGAIDLAAMPAPSLDFHLALDGFRVAKRDDANVAVDGELAMTGSFIAARVDGKVQVRPDAELRIPEKLPASVATIEVIEIDSRKGKRAQAPGVKKPVFTVALDLGLVVPGRAYVRGRGLDSEWKGDVKIAGSTASPDVRGKLEVVRGQMALLGKDFALTRGVVEFDGGARVDPLLDIVAEANANDITARATISGRVNTPKIAFSSDPALPQDEVLARVLFGKNVGQISPIQGLQLAAAARELAGGGGPGFLDKIRQGMGLDRLDVGAGDAARSKGTTVSGGRYVADGVYLGVEQGTGSSASTRAKVEIEITPSINATSTVGAGQSGTGVGIEWKRDY</sequence>
<comment type="caution">
    <text evidence="7">The sequence shown here is derived from an EMBL/GenBank/DDBJ whole genome shotgun (WGS) entry which is preliminary data.</text>
</comment>
<comment type="subcellular location">
    <subcellularLocation>
        <location evidence="1">Membrane</location>
        <topology evidence="1">Single-pass membrane protein</topology>
    </subcellularLocation>
</comment>
<protein>
    <submittedName>
        <fullName evidence="7">Translocation/assembly module TamB</fullName>
    </submittedName>
</protein>
<dbReference type="RefSeq" id="WP_420245471.1">
    <property type="nucleotide sequence ID" value="NZ_BOPV01000001.1"/>
</dbReference>
<evidence type="ECO:0000259" key="6">
    <source>
        <dbReference type="Pfam" id="PF04357"/>
    </source>
</evidence>
<dbReference type="GO" id="GO:0005886">
    <property type="term" value="C:plasma membrane"/>
    <property type="evidence" value="ECO:0007669"/>
    <property type="project" value="InterPro"/>
</dbReference>
<reference evidence="7" key="1">
    <citation type="submission" date="2021-02" db="EMBL/GenBank/DDBJ databases">
        <title>Genome sequence of Rhodospirillales sp. strain TMPK1 isolated from soil.</title>
        <authorList>
            <person name="Nakai R."/>
            <person name="Kusada H."/>
            <person name="Tamaki H."/>
        </authorList>
    </citation>
    <scope>NUCLEOTIDE SEQUENCE</scope>
    <source>
        <strain evidence="7">TMPK1</strain>
    </source>
</reference>
<dbReference type="InterPro" id="IPR007452">
    <property type="entry name" value="TamB_C"/>
</dbReference>
<evidence type="ECO:0000256" key="2">
    <source>
        <dbReference type="ARBA" id="ARBA00022692"/>
    </source>
</evidence>
<evidence type="ECO:0000313" key="8">
    <source>
        <dbReference type="Proteomes" id="UP000681075"/>
    </source>
</evidence>
<gene>
    <name evidence="7" type="ORF">TMPK1_40520</name>
</gene>
<dbReference type="PANTHER" id="PTHR36985">
    <property type="entry name" value="TRANSLOCATION AND ASSEMBLY MODULE SUBUNIT TAMB"/>
    <property type="match status" value="1"/>
</dbReference>
<keyword evidence="4 5" id="KW-0472">Membrane</keyword>
<keyword evidence="3 5" id="KW-1133">Transmembrane helix</keyword>
<feature type="transmembrane region" description="Helical" evidence="5">
    <location>
        <begin position="7"/>
        <end position="30"/>
    </location>
</feature>
<dbReference type="Proteomes" id="UP000681075">
    <property type="component" value="Unassembled WGS sequence"/>
</dbReference>
<feature type="domain" description="Translocation and assembly module TamB C-terminal" evidence="6">
    <location>
        <begin position="1052"/>
        <end position="1401"/>
    </location>
</feature>
<dbReference type="Pfam" id="PF04357">
    <property type="entry name" value="TamB"/>
    <property type="match status" value="1"/>
</dbReference>
<evidence type="ECO:0000313" key="7">
    <source>
        <dbReference type="EMBL" id="GIL41815.1"/>
    </source>
</evidence>
<dbReference type="PANTHER" id="PTHR36985:SF1">
    <property type="entry name" value="TRANSLOCATION AND ASSEMBLY MODULE SUBUNIT TAMB"/>
    <property type="match status" value="1"/>
</dbReference>
<proteinExistence type="predicted"/>
<keyword evidence="2 5" id="KW-0812">Transmembrane</keyword>
<name>A0A8S8XL39_9PROT</name>
<dbReference type="EMBL" id="BOPV01000001">
    <property type="protein sequence ID" value="GIL41815.1"/>
    <property type="molecule type" value="Genomic_DNA"/>
</dbReference>
<dbReference type="GO" id="GO:0009306">
    <property type="term" value="P:protein secretion"/>
    <property type="evidence" value="ECO:0007669"/>
    <property type="project" value="InterPro"/>
</dbReference>
<evidence type="ECO:0000256" key="5">
    <source>
        <dbReference type="SAM" id="Phobius"/>
    </source>
</evidence>
<keyword evidence="8" id="KW-1185">Reference proteome</keyword>
<organism evidence="7 8">
    <name type="scientific">Roseiterribacter gracilis</name>
    <dbReference type="NCBI Taxonomy" id="2812848"/>
    <lineage>
        <taxon>Bacteria</taxon>
        <taxon>Pseudomonadati</taxon>
        <taxon>Pseudomonadota</taxon>
        <taxon>Alphaproteobacteria</taxon>
        <taxon>Rhodospirillales</taxon>
        <taxon>Roseiterribacteraceae</taxon>
        <taxon>Roseiterribacter</taxon>
    </lineage>
</organism>
<accession>A0A8S8XL39</accession>